<dbReference type="RefSeq" id="WP_188755172.1">
    <property type="nucleotide sequence ID" value="NZ_BMJY01000003.1"/>
</dbReference>
<dbReference type="AlphaFoldDB" id="A0A917ML81"/>
<evidence type="ECO:0000259" key="2">
    <source>
        <dbReference type="Pfam" id="PF26572"/>
    </source>
</evidence>
<dbReference type="Pfam" id="PF26572">
    <property type="entry name" value="DUF8185"/>
    <property type="match status" value="1"/>
</dbReference>
<organism evidence="3 4">
    <name type="scientific">Microbacterium album</name>
    <dbReference type="NCBI Taxonomy" id="2053191"/>
    <lineage>
        <taxon>Bacteria</taxon>
        <taxon>Bacillati</taxon>
        <taxon>Actinomycetota</taxon>
        <taxon>Actinomycetes</taxon>
        <taxon>Micrococcales</taxon>
        <taxon>Microbacteriaceae</taxon>
        <taxon>Microbacterium</taxon>
    </lineage>
</organism>
<dbReference type="InterPro" id="IPR058323">
    <property type="entry name" value="DUF8010"/>
</dbReference>
<reference evidence="3" key="2">
    <citation type="submission" date="2020-09" db="EMBL/GenBank/DDBJ databases">
        <authorList>
            <person name="Sun Q."/>
            <person name="Zhou Y."/>
        </authorList>
    </citation>
    <scope>NUCLEOTIDE SEQUENCE</scope>
    <source>
        <strain evidence="3">CGMCC 1.15794</strain>
    </source>
</reference>
<dbReference type="Pfam" id="PF26035">
    <property type="entry name" value="DUF8010"/>
    <property type="match status" value="1"/>
</dbReference>
<dbReference type="EMBL" id="BMJY01000003">
    <property type="protein sequence ID" value="GGH39025.1"/>
    <property type="molecule type" value="Genomic_DNA"/>
</dbReference>
<evidence type="ECO:0000259" key="1">
    <source>
        <dbReference type="Pfam" id="PF26035"/>
    </source>
</evidence>
<evidence type="ECO:0000313" key="4">
    <source>
        <dbReference type="Proteomes" id="UP000657592"/>
    </source>
</evidence>
<proteinExistence type="predicted"/>
<comment type="caution">
    <text evidence="3">The sequence shown here is derived from an EMBL/GenBank/DDBJ whole genome shotgun (WGS) entry which is preliminary data.</text>
</comment>
<dbReference type="Proteomes" id="UP000657592">
    <property type="component" value="Unassembled WGS sequence"/>
</dbReference>
<feature type="domain" description="DUF8185" evidence="2">
    <location>
        <begin position="105"/>
        <end position="205"/>
    </location>
</feature>
<dbReference type="InterPro" id="IPR058498">
    <property type="entry name" value="DUF8185"/>
</dbReference>
<protein>
    <submittedName>
        <fullName evidence="3">Uncharacterized protein</fullName>
    </submittedName>
</protein>
<name>A0A917ML81_9MICO</name>
<feature type="domain" description="DUF8010" evidence="1">
    <location>
        <begin position="1"/>
        <end position="102"/>
    </location>
</feature>
<gene>
    <name evidence="3" type="ORF">GCM10010921_10020</name>
</gene>
<accession>A0A917ML81</accession>
<sequence length="223" mass="23049">MTARLVLADADTAQDALTFARRAARIGDEGVRLQGSGGVLVMSAAALAPHGILDRTPTVLALRVIAADPELQCDLVVSELSETEDPTSLGLPDTAIAPAWAGIAPPRAGWEPQGEIPAATLAARAQWGIAAVAERVPRDAGEEVVRAVRGDVWGAPDDDLAGLPLGVAFAAFSFGFIAGEEQARVTMSGRWTRVTLQRGHVLSRGPVASGLTPVRATGARPAP</sequence>
<evidence type="ECO:0000313" key="3">
    <source>
        <dbReference type="EMBL" id="GGH39025.1"/>
    </source>
</evidence>
<reference evidence="3" key="1">
    <citation type="journal article" date="2014" name="Int. J. Syst. Evol. Microbiol.">
        <title>Complete genome sequence of Corynebacterium casei LMG S-19264T (=DSM 44701T), isolated from a smear-ripened cheese.</title>
        <authorList>
            <consortium name="US DOE Joint Genome Institute (JGI-PGF)"/>
            <person name="Walter F."/>
            <person name="Albersmeier A."/>
            <person name="Kalinowski J."/>
            <person name="Ruckert C."/>
        </authorList>
    </citation>
    <scope>NUCLEOTIDE SEQUENCE</scope>
    <source>
        <strain evidence="3">CGMCC 1.15794</strain>
    </source>
</reference>
<keyword evidence="4" id="KW-1185">Reference proteome</keyword>